<comment type="similarity">
    <text evidence="3">Belongs to the peptidase S51 family.</text>
</comment>
<dbReference type="InterPro" id="IPR029062">
    <property type="entry name" value="Class_I_gatase-like"/>
</dbReference>
<feature type="signal peptide" evidence="9">
    <location>
        <begin position="1"/>
        <end position="20"/>
    </location>
</feature>
<gene>
    <name evidence="10" type="ORF">GM655_17935</name>
</gene>
<dbReference type="GO" id="GO:0008241">
    <property type="term" value="F:peptidyl-dipeptidase activity"/>
    <property type="evidence" value="ECO:0007669"/>
    <property type="project" value="UniProtKB-EC"/>
</dbReference>
<reference evidence="10 11" key="1">
    <citation type="submission" date="2019-11" db="EMBL/GenBank/DDBJ databases">
        <title>Type strains purchased from KCTC, JCM and DSMZ.</title>
        <authorList>
            <person name="Lu H."/>
        </authorList>
    </citation>
    <scope>NUCLEOTIDE SEQUENCE [LARGE SCALE GENOMIC DNA]</scope>
    <source>
        <strain evidence="10 11">DSM 103461</strain>
    </source>
</reference>
<evidence type="ECO:0000256" key="9">
    <source>
        <dbReference type="SAM" id="SignalP"/>
    </source>
</evidence>
<dbReference type="Gene3D" id="3.40.50.880">
    <property type="match status" value="1"/>
</dbReference>
<dbReference type="GO" id="GO:0004180">
    <property type="term" value="F:carboxypeptidase activity"/>
    <property type="evidence" value="ECO:0007669"/>
    <property type="project" value="UniProtKB-KW"/>
</dbReference>
<dbReference type="CDD" id="cd03145">
    <property type="entry name" value="GAT1_cyanophycinase"/>
    <property type="match status" value="1"/>
</dbReference>
<comment type="caution">
    <text evidence="10">The sequence shown here is derived from an EMBL/GenBank/DDBJ whole genome shotgun (WGS) entry which is preliminary data.</text>
</comment>
<sequence length="401" mass="43301">MKRWLGWLVAGLIWCTQGGAAEAPPQGSLVIIGGALRADNAVVWQRIVQLSGGTGARIAVLPTAAGNPERSGRNIASYLNRYGAAAFVVPLAPSLKQRDYRIDAEDAQLAQSIREAGGVYFAGGDQTKITRALVRPDGSRTAVLQAIWDLYQRGGVIAGTSAGAAIMSSTMYDETRSVLDTLSSGVNDGKELAPGLGFIGKDVFVDQHLLARGRFARMLPAMLKKGYKLGLGIDENTALVVQGQRNVEVIGYQGALLLDLQQATVDAATPQFNLSNARISYYDRGDRFELPSGRYTPSADKIDGKVDPLHPANRQPVYSSDILGHNAVLIMMERLIDNVQTQAIGIATAAPGEPHPELGFEFKFTRVAESEGYESATSEAYTVLKLRLDVRPLQISQPWYR</sequence>
<name>A0ABW9SR88_9BURK</name>
<keyword evidence="6" id="KW-0645">Protease</keyword>
<dbReference type="EC" id="3.4.15.6" evidence="4"/>
<evidence type="ECO:0000313" key="11">
    <source>
        <dbReference type="Proteomes" id="UP000735592"/>
    </source>
</evidence>
<evidence type="ECO:0000256" key="8">
    <source>
        <dbReference type="ARBA" id="ARBA00022825"/>
    </source>
</evidence>
<keyword evidence="10" id="KW-0121">Carboxypeptidase</keyword>
<dbReference type="EMBL" id="WNKW01000005">
    <property type="protein sequence ID" value="MTW34688.1"/>
    <property type="molecule type" value="Genomic_DNA"/>
</dbReference>
<keyword evidence="9" id="KW-0732">Signal</keyword>
<keyword evidence="11" id="KW-1185">Reference proteome</keyword>
<dbReference type="Pfam" id="PF03575">
    <property type="entry name" value="Peptidase_S51"/>
    <property type="match status" value="1"/>
</dbReference>
<evidence type="ECO:0000256" key="4">
    <source>
        <dbReference type="ARBA" id="ARBA00013115"/>
    </source>
</evidence>
<protein>
    <recommendedName>
        <fullName evidence="5">Cyanophycinase</fullName>
        <ecNumber evidence="4">3.4.15.6</ecNumber>
    </recommendedName>
</protein>
<evidence type="ECO:0000256" key="1">
    <source>
        <dbReference type="ARBA" id="ARBA00001092"/>
    </source>
</evidence>
<keyword evidence="7 10" id="KW-0378">Hydrolase</keyword>
<dbReference type="PANTHER" id="PTHR36175">
    <property type="entry name" value="CYANOPHYCINASE"/>
    <property type="match status" value="1"/>
</dbReference>
<evidence type="ECO:0000313" key="10">
    <source>
        <dbReference type="EMBL" id="MTW34688.1"/>
    </source>
</evidence>
<keyword evidence="8" id="KW-0720">Serine protease</keyword>
<evidence type="ECO:0000256" key="5">
    <source>
        <dbReference type="ARBA" id="ARBA00015719"/>
    </source>
</evidence>
<dbReference type="InterPro" id="IPR011811">
    <property type="entry name" value="Peptidase_S51_cyanophycinase"/>
</dbReference>
<evidence type="ECO:0000256" key="6">
    <source>
        <dbReference type="ARBA" id="ARBA00022670"/>
    </source>
</evidence>
<comment type="catalytic activity">
    <reaction evidence="1">
        <text>[L-4-(L-arginin-2-N-yl)aspartate](n) + H2O = [L-4-(L-arginin-2-N-yl)aspartate](n-1) + L-4-(L-arginin-2-N-yl)aspartate</text>
        <dbReference type="Rhea" id="RHEA:12845"/>
        <dbReference type="Rhea" id="RHEA-COMP:13728"/>
        <dbReference type="Rhea" id="RHEA-COMP:13734"/>
        <dbReference type="ChEBI" id="CHEBI:15377"/>
        <dbReference type="ChEBI" id="CHEBI:137986"/>
        <dbReference type="ChEBI" id="CHEBI:137991"/>
        <dbReference type="EC" id="3.4.15.6"/>
    </reaction>
</comment>
<proteinExistence type="inferred from homology"/>
<dbReference type="RefSeq" id="WP_155436050.1">
    <property type="nucleotide sequence ID" value="NZ_JBHLXK010000006.1"/>
</dbReference>
<evidence type="ECO:0000256" key="3">
    <source>
        <dbReference type="ARBA" id="ARBA00006534"/>
    </source>
</evidence>
<dbReference type="InterPro" id="IPR005320">
    <property type="entry name" value="Peptidase_S51"/>
</dbReference>
<dbReference type="SUPFAM" id="SSF52317">
    <property type="entry name" value="Class I glutamine amidotransferase-like"/>
    <property type="match status" value="1"/>
</dbReference>
<evidence type="ECO:0000256" key="2">
    <source>
        <dbReference type="ARBA" id="ARBA00002039"/>
    </source>
</evidence>
<accession>A0ABW9SR88</accession>
<feature type="chain" id="PRO_5045970997" description="Cyanophycinase" evidence="9">
    <location>
        <begin position="21"/>
        <end position="401"/>
    </location>
</feature>
<evidence type="ECO:0000256" key="7">
    <source>
        <dbReference type="ARBA" id="ARBA00022801"/>
    </source>
</evidence>
<dbReference type="Proteomes" id="UP000735592">
    <property type="component" value="Unassembled WGS sequence"/>
</dbReference>
<dbReference type="NCBIfam" id="TIGR02069">
    <property type="entry name" value="cyanophycinase"/>
    <property type="match status" value="1"/>
</dbReference>
<organism evidence="10 11">
    <name type="scientific">Pseudoduganella danionis</name>
    <dbReference type="NCBI Taxonomy" id="1890295"/>
    <lineage>
        <taxon>Bacteria</taxon>
        <taxon>Pseudomonadati</taxon>
        <taxon>Pseudomonadota</taxon>
        <taxon>Betaproteobacteria</taxon>
        <taxon>Burkholderiales</taxon>
        <taxon>Oxalobacteraceae</taxon>
        <taxon>Telluria group</taxon>
        <taxon>Pseudoduganella</taxon>
    </lineage>
</organism>
<dbReference type="PANTHER" id="PTHR36175:SF1">
    <property type="entry name" value="CYANOPHYCINASE"/>
    <property type="match status" value="1"/>
</dbReference>
<comment type="function">
    <text evidence="2">Exopeptidase that catalyzes the hydrolytic cleavage of multi-L-arginyl-poly-L-aspartic acid (cyanophycin; a water-insoluble reserve polymer) into aspartate-arginine dipeptides.</text>
</comment>